<dbReference type="CDD" id="cd00431">
    <property type="entry name" value="cysteine_hydrolases"/>
    <property type="match status" value="1"/>
</dbReference>
<dbReference type="Pfam" id="PF00857">
    <property type="entry name" value="Isochorismatase"/>
    <property type="match status" value="1"/>
</dbReference>
<organism evidence="3 4">
    <name type="scientific">Lentzea albidocapillata subsp. violacea</name>
    <dbReference type="NCBI Taxonomy" id="128104"/>
    <lineage>
        <taxon>Bacteria</taxon>
        <taxon>Bacillati</taxon>
        <taxon>Actinomycetota</taxon>
        <taxon>Actinomycetes</taxon>
        <taxon>Pseudonocardiales</taxon>
        <taxon>Pseudonocardiaceae</taxon>
        <taxon>Lentzea</taxon>
    </lineage>
</organism>
<dbReference type="PANTHER" id="PTHR43540">
    <property type="entry name" value="PEROXYUREIDOACRYLATE/UREIDOACRYLATE AMIDOHYDROLASE-RELATED"/>
    <property type="match status" value="1"/>
</dbReference>
<dbReference type="InterPro" id="IPR000868">
    <property type="entry name" value="Isochorismatase-like_dom"/>
</dbReference>
<evidence type="ECO:0000313" key="3">
    <source>
        <dbReference type="EMBL" id="SDL21736.1"/>
    </source>
</evidence>
<dbReference type="AlphaFoldDB" id="A0A1G9I9G1"/>
<evidence type="ECO:0000259" key="2">
    <source>
        <dbReference type="Pfam" id="PF00857"/>
    </source>
</evidence>
<evidence type="ECO:0000256" key="1">
    <source>
        <dbReference type="ARBA" id="ARBA00022801"/>
    </source>
</evidence>
<gene>
    <name evidence="3" type="ORF">SAMN04488074_109301</name>
</gene>
<keyword evidence="1" id="KW-0378">Hydrolase</keyword>
<proteinExistence type="predicted"/>
<dbReference type="Proteomes" id="UP000199682">
    <property type="component" value="Unassembled WGS sequence"/>
</dbReference>
<reference evidence="4" key="1">
    <citation type="submission" date="2016-10" db="EMBL/GenBank/DDBJ databases">
        <authorList>
            <person name="Varghese N."/>
            <person name="Submissions S."/>
        </authorList>
    </citation>
    <scope>NUCLEOTIDE SEQUENCE [LARGE SCALE GENOMIC DNA]</scope>
    <source>
        <strain evidence="4">DSM 44796</strain>
    </source>
</reference>
<dbReference type="SUPFAM" id="SSF52499">
    <property type="entry name" value="Isochorismatase-like hydrolases"/>
    <property type="match status" value="1"/>
</dbReference>
<dbReference type="RefSeq" id="WP_090007751.1">
    <property type="nucleotide sequence ID" value="NZ_FNET01000009.1"/>
</dbReference>
<name>A0A1G9I9G1_9PSEU</name>
<dbReference type="EMBL" id="FNET01000009">
    <property type="protein sequence ID" value="SDL21736.1"/>
    <property type="molecule type" value="Genomic_DNA"/>
</dbReference>
<dbReference type="InterPro" id="IPR050272">
    <property type="entry name" value="Isochorismatase-like_hydrls"/>
</dbReference>
<sequence length="184" mass="20237">MDLVKSVLVVVDVQNGFVSSKSAPIVPRVADVVRRWEQLGGATLFTRFVNYPESPYERLIHWSRMQKPPEIDIVGDLVEASQRAVGVLDKPIYSLFTDEGTAVVADHGWTDIVIVGIATESCVLKTACDAFERGLTPWVITDAVYSHAGEEPHEAGLLVTGRFIGRRQLVDADTLFTEKLVVTA</sequence>
<dbReference type="PANTHER" id="PTHR43540:SF6">
    <property type="entry name" value="ISOCHORISMATASE-LIKE DOMAIN-CONTAINING PROTEIN"/>
    <property type="match status" value="1"/>
</dbReference>
<dbReference type="Gene3D" id="3.40.50.850">
    <property type="entry name" value="Isochorismatase-like"/>
    <property type="match status" value="1"/>
</dbReference>
<accession>A0A1G9I9G1</accession>
<dbReference type="InterPro" id="IPR036380">
    <property type="entry name" value="Isochorismatase-like_sf"/>
</dbReference>
<evidence type="ECO:0000313" key="4">
    <source>
        <dbReference type="Proteomes" id="UP000199682"/>
    </source>
</evidence>
<dbReference type="GO" id="GO:0016787">
    <property type="term" value="F:hydrolase activity"/>
    <property type="evidence" value="ECO:0007669"/>
    <property type="project" value="UniProtKB-KW"/>
</dbReference>
<protein>
    <submittedName>
        <fullName evidence="3">Nicotinamidase-related amidase</fullName>
    </submittedName>
</protein>
<feature type="domain" description="Isochorismatase-like" evidence="2">
    <location>
        <begin position="6"/>
        <end position="157"/>
    </location>
</feature>